<dbReference type="RefSeq" id="WP_203167437.1">
    <property type="nucleotide sequence ID" value="NZ_JAEVLS010000002.1"/>
</dbReference>
<sequence length="98" mass="10422">MYATAIPAGTLTIRAARDNNSCELWFNDHFVGSFPSAAAAAQSVSRHNSGCRPIDEGGAQLPESIDAWQWISVSSKATSQPMFLVRDPAPAASRVSTV</sequence>
<reference evidence="1 2" key="1">
    <citation type="journal article" date="2021" name="Int. J. Syst. Evol. Microbiol.">
        <title>Steroidobacter gossypii sp. nov., isolated from soil of cotton cropping field.</title>
        <authorList>
            <person name="Huang R."/>
            <person name="Yang S."/>
            <person name="Zhen C."/>
            <person name="Liu W."/>
        </authorList>
    </citation>
    <scope>NUCLEOTIDE SEQUENCE [LARGE SCALE GENOMIC DNA]</scope>
    <source>
        <strain evidence="1 2">S1-65</strain>
    </source>
</reference>
<gene>
    <name evidence="1" type="ORF">JM946_11570</name>
</gene>
<accession>A0ABS1WWQ8</accession>
<evidence type="ECO:0000313" key="2">
    <source>
        <dbReference type="Proteomes" id="UP000661077"/>
    </source>
</evidence>
<dbReference type="Proteomes" id="UP000661077">
    <property type="component" value="Unassembled WGS sequence"/>
</dbReference>
<organism evidence="1 2">
    <name type="scientific">Steroidobacter gossypii</name>
    <dbReference type="NCBI Taxonomy" id="2805490"/>
    <lineage>
        <taxon>Bacteria</taxon>
        <taxon>Pseudomonadati</taxon>
        <taxon>Pseudomonadota</taxon>
        <taxon>Gammaproteobacteria</taxon>
        <taxon>Steroidobacterales</taxon>
        <taxon>Steroidobacteraceae</taxon>
        <taxon>Steroidobacter</taxon>
    </lineage>
</organism>
<comment type="caution">
    <text evidence="1">The sequence shown here is derived from an EMBL/GenBank/DDBJ whole genome shotgun (WGS) entry which is preliminary data.</text>
</comment>
<proteinExistence type="predicted"/>
<name>A0ABS1WWQ8_9GAMM</name>
<evidence type="ECO:0000313" key="1">
    <source>
        <dbReference type="EMBL" id="MBM0105393.1"/>
    </source>
</evidence>
<protein>
    <submittedName>
        <fullName evidence="1">Uncharacterized protein</fullName>
    </submittedName>
</protein>
<dbReference type="EMBL" id="JAEVLS010000002">
    <property type="protein sequence ID" value="MBM0105393.1"/>
    <property type="molecule type" value="Genomic_DNA"/>
</dbReference>
<keyword evidence="2" id="KW-1185">Reference proteome</keyword>